<dbReference type="InterPro" id="IPR015947">
    <property type="entry name" value="PUA-like_sf"/>
</dbReference>
<dbReference type="OrthoDB" id="9815641at2"/>
<evidence type="ECO:0000256" key="7">
    <source>
        <dbReference type="ARBA" id="ARBA00022691"/>
    </source>
</evidence>
<keyword evidence="5 10" id="KW-0489">Methyltransferase</keyword>
<dbReference type="PIRSF" id="PIRSF015601">
    <property type="entry name" value="MTase_slr0722"/>
    <property type="match status" value="1"/>
</dbReference>
<dbReference type="GO" id="GO:0070475">
    <property type="term" value="P:rRNA base methylation"/>
    <property type="evidence" value="ECO:0007669"/>
    <property type="project" value="TreeGrafter"/>
</dbReference>
<evidence type="ECO:0000256" key="3">
    <source>
        <dbReference type="ARBA" id="ARBA00022490"/>
    </source>
</evidence>
<dbReference type="InterPro" id="IPR029026">
    <property type="entry name" value="tRNA_m1G_MTases_N"/>
</dbReference>
<keyword evidence="3 10" id="KW-0963">Cytoplasm</keyword>
<keyword evidence="14" id="KW-1185">Reference proteome</keyword>
<evidence type="ECO:0000256" key="5">
    <source>
        <dbReference type="ARBA" id="ARBA00022603"/>
    </source>
</evidence>
<evidence type="ECO:0000256" key="6">
    <source>
        <dbReference type="ARBA" id="ARBA00022679"/>
    </source>
</evidence>
<feature type="domain" description="Ribosomal RNA small subunit methyltransferase E PUA-like" evidence="12">
    <location>
        <begin position="16"/>
        <end position="58"/>
    </location>
</feature>
<comment type="function">
    <text evidence="8 10">Specifically methylates the N3 position of the uracil ring of uridine 1498 (m3U1498) in 16S rRNA. Acts on the fully assembled 30S ribosomal subunit.</text>
</comment>
<evidence type="ECO:0000256" key="1">
    <source>
        <dbReference type="ARBA" id="ARBA00004496"/>
    </source>
</evidence>
<dbReference type="SUPFAM" id="SSF88697">
    <property type="entry name" value="PUA domain-like"/>
    <property type="match status" value="1"/>
</dbReference>
<evidence type="ECO:0000256" key="8">
    <source>
        <dbReference type="ARBA" id="ARBA00025699"/>
    </source>
</evidence>
<dbReference type="EMBL" id="LGIA01000148">
    <property type="protein sequence ID" value="KOH45122.1"/>
    <property type="molecule type" value="Genomic_DNA"/>
</dbReference>
<name>A0A0L8VAA2_9BACT</name>
<keyword evidence="7 10" id="KW-0949">S-adenosyl-L-methionine</keyword>
<dbReference type="NCBIfam" id="TIGR00046">
    <property type="entry name" value="RsmE family RNA methyltransferase"/>
    <property type="match status" value="1"/>
</dbReference>
<dbReference type="NCBIfam" id="NF008702">
    <property type="entry name" value="PRK11713.6-1"/>
    <property type="match status" value="1"/>
</dbReference>
<dbReference type="Gene3D" id="3.40.1280.10">
    <property type="match status" value="1"/>
</dbReference>
<gene>
    <name evidence="13" type="ORF">NC99_19840</name>
</gene>
<feature type="domain" description="Ribosomal RNA small subunit methyltransferase E methyltransferase" evidence="11">
    <location>
        <begin position="75"/>
        <end position="228"/>
    </location>
</feature>
<reference evidence="14" key="1">
    <citation type="submission" date="2015-07" db="EMBL/GenBank/DDBJ databases">
        <title>Genome sequencing of Sunxiuqinia dokdonensis strain SK.</title>
        <authorList>
            <person name="Ahn S."/>
            <person name="Kim B.-C."/>
        </authorList>
    </citation>
    <scope>NUCLEOTIDE SEQUENCE [LARGE SCALE GENOMIC DNA]</scope>
    <source>
        <strain evidence="14">SK</strain>
    </source>
</reference>
<dbReference type="Gene3D" id="2.40.240.20">
    <property type="entry name" value="Hypothetical PUA domain-like, domain 1"/>
    <property type="match status" value="1"/>
</dbReference>
<evidence type="ECO:0000259" key="12">
    <source>
        <dbReference type="Pfam" id="PF20260"/>
    </source>
</evidence>
<dbReference type="CDD" id="cd18084">
    <property type="entry name" value="RsmE-like"/>
    <property type="match status" value="1"/>
</dbReference>
<comment type="caution">
    <text evidence="13">The sequence shown here is derived from an EMBL/GenBank/DDBJ whole genome shotgun (WGS) entry which is preliminary data.</text>
</comment>
<evidence type="ECO:0000313" key="13">
    <source>
        <dbReference type="EMBL" id="KOH45122.1"/>
    </source>
</evidence>
<evidence type="ECO:0000256" key="10">
    <source>
        <dbReference type="PIRNR" id="PIRNR015601"/>
    </source>
</evidence>
<comment type="catalytic activity">
    <reaction evidence="9 10">
        <text>uridine(1498) in 16S rRNA + S-adenosyl-L-methionine = N(3)-methyluridine(1498) in 16S rRNA + S-adenosyl-L-homocysteine + H(+)</text>
        <dbReference type="Rhea" id="RHEA:42920"/>
        <dbReference type="Rhea" id="RHEA-COMP:10283"/>
        <dbReference type="Rhea" id="RHEA-COMP:10284"/>
        <dbReference type="ChEBI" id="CHEBI:15378"/>
        <dbReference type="ChEBI" id="CHEBI:57856"/>
        <dbReference type="ChEBI" id="CHEBI:59789"/>
        <dbReference type="ChEBI" id="CHEBI:65315"/>
        <dbReference type="ChEBI" id="CHEBI:74502"/>
        <dbReference type="EC" id="2.1.1.193"/>
    </reaction>
</comment>
<accession>A0A0L8VAA2</accession>
<dbReference type="Proteomes" id="UP000036958">
    <property type="component" value="Unassembled WGS sequence"/>
</dbReference>
<dbReference type="GO" id="GO:0070042">
    <property type="term" value="F:rRNA (uridine-N3-)-methyltransferase activity"/>
    <property type="evidence" value="ECO:0007669"/>
    <property type="project" value="TreeGrafter"/>
</dbReference>
<evidence type="ECO:0000256" key="2">
    <source>
        <dbReference type="ARBA" id="ARBA00005528"/>
    </source>
</evidence>
<protein>
    <recommendedName>
        <fullName evidence="10">Ribosomal RNA small subunit methyltransferase E</fullName>
        <ecNumber evidence="10">2.1.1.193</ecNumber>
    </recommendedName>
</protein>
<dbReference type="PATRIC" id="fig|1409788.3.peg.2052"/>
<evidence type="ECO:0000256" key="4">
    <source>
        <dbReference type="ARBA" id="ARBA00022552"/>
    </source>
</evidence>
<evidence type="ECO:0000256" key="9">
    <source>
        <dbReference type="ARBA" id="ARBA00047944"/>
    </source>
</evidence>
<dbReference type="PANTHER" id="PTHR30027">
    <property type="entry name" value="RIBOSOMAL RNA SMALL SUBUNIT METHYLTRANSFERASE E"/>
    <property type="match status" value="1"/>
</dbReference>
<dbReference type="STRING" id="1409788.NC99_19840"/>
<dbReference type="EC" id="2.1.1.193" evidence="10"/>
<keyword evidence="6 10" id="KW-0808">Transferase</keyword>
<dbReference type="InterPro" id="IPR046886">
    <property type="entry name" value="RsmE_MTase_dom"/>
</dbReference>
<dbReference type="InterPro" id="IPR046887">
    <property type="entry name" value="RsmE_PUA-like"/>
</dbReference>
<dbReference type="Pfam" id="PF04452">
    <property type="entry name" value="Methyltrans_RNA"/>
    <property type="match status" value="1"/>
</dbReference>
<dbReference type="GO" id="GO:0005737">
    <property type="term" value="C:cytoplasm"/>
    <property type="evidence" value="ECO:0007669"/>
    <property type="project" value="UniProtKB-SubCell"/>
</dbReference>
<sequence length="233" mass="26297">MQLFYTPGITGPIFYLDETESKHAVRVLRLANGDKIELVDGKGNFFEAQIVDAHPKRCGIEVTKTVSGFNKRNHYIHLAVAPTKNIDRFEWFLEKATEIGVDEITPILCDHSERKVIKTERLEKVIISAMKQSLKAYLPKLNPLTPLKKVLESDWDGKRFIAHCYDQDKRELKNELASSQSNLILIGPEGDFSEEEIEIAIRNGLIPVSLGQSRLRTETAAVVACHTVNLLKS</sequence>
<evidence type="ECO:0000313" key="14">
    <source>
        <dbReference type="Proteomes" id="UP000036958"/>
    </source>
</evidence>
<keyword evidence="4 10" id="KW-0698">rRNA processing</keyword>
<proteinExistence type="inferred from homology"/>
<evidence type="ECO:0000259" key="11">
    <source>
        <dbReference type="Pfam" id="PF04452"/>
    </source>
</evidence>
<dbReference type="InterPro" id="IPR006700">
    <property type="entry name" value="RsmE"/>
</dbReference>
<dbReference type="PANTHER" id="PTHR30027:SF3">
    <property type="entry name" value="16S RRNA (URACIL(1498)-N(3))-METHYLTRANSFERASE"/>
    <property type="match status" value="1"/>
</dbReference>
<dbReference type="SUPFAM" id="SSF75217">
    <property type="entry name" value="alpha/beta knot"/>
    <property type="match status" value="1"/>
</dbReference>
<dbReference type="RefSeq" id="WP_053182605.1">
    <property type="nucleotide sequence ID" value="NZ_LGIA01000148.1"/>
</dbReference>
<dbReference type="Pfam" id="PF20260">
    <property type="entry name" value="PUA_4"/>
    <property type="match status" value="1"/>
</dbReference>
<comment type="subcellular location">
    <subcellularLocation>
        <location evidence="1 10">Cytoplasm</location>
    </subcellularLocation>
</comment>
<dbReference type="AlphaFoldDB" id="A0A0L8VAA2"/>
<organism evidence="13 14">
    <name type="scientific">Sunxiuqinia dokdonensis</name>
    <dbReference type="NCBI Taxonomy" id="1409788"/>
    <lineage>
        <taxon>Bacteria</taxon>
        <taxon>Pseudomonadati</taxon>
        <taxon>Bacteroidota</taxon>
        <taxon>Bacteroidia</taxon>
        <taxon>Marinilabiliales</taxon>
        <taxon>Prolixibacteraceae</taxon>
        <taxon>Sunxiuqinia</taxon>
    </lineage>
</organism>
<comment type="similarity">
    <text evidence="2 10">Belongs to the RNA methyltransferase RsmE family.</text>
</comment>
<dbReference type="InterPro" id="IPR029028">
    <property type="entry name" value="Alpha/beta_knot_MTases"/>
</dbReference>